<evidence type="ECO:0000256" key="4">
    <source>
        <dbReference type="ARBA" id="ARBA00022679"/>
    </source>
</evidence>
<evidence type="ECO:0000256" key="1">
    <source>
        <dbReference type="ARBA" id="ARBA00001933"/>
    </source>
</evidence>
<evidence type="ECO:0000256" key="5">
    <source>
        <dbReference type="ARBA" id="ARBA00022898"/>
    </source>
</evidence>
<name>A0AA36BTF0_OCTVU</name>
<dbReference type="Gene3D" id="3.40.640.10">
    <property type="entry name" value="Type I PLP-dependent aspartate aminotransferase-like (Major domain)"/>
    <property type="match status" value="1"/>
</dbReference>
<evidence type="ECO:0000313" key="7">
    <source>
        <dbReference type="Proteomes" id="UP001162480"/>
    </source>
</evidence>
<dbReference type="SUPFAM" id="SSF53383">
    <property type="entry name" value="PLP-dependent transferases"/>
    <property type="match status" value="1"/>
</dbReference>
<keyword evidence="4" id="KW-0808">Transferase</keyword>
<dbReference type="EMBL" id="OX597836">
    <property type="protein sequence ID" value="CAI9739382.1"/>
    <property type="molecule type" value="Genomic_DNA"/>
</dbReference>
<evidence type="ECO:0000256" key="2">
    <source>
        <dbReference type="ARBA" id="ARBA00008954"/>
    </source>
</evidence>
<sequence>MQKHDSLCVVTLKEYQSKRALAASTTAKLSPREPDFPTVQTAIPGPKSLEYKSELNTIQNAGAVQFFVDFHKSQGNYIADIDGNVLLDFYTMIASIPLGYNHPRLEMALNEPRNRIHFINRPALGSFPPKDWIHRLRAALLQASTTSFNYISSYHEMEFG</sequence>
<keyword evidence="3" id="KW-0032">Aminotransferase</keyword>
<dbReference type="GO" id="GO:0008483">
    <property type="term" value="F:transaminase activity"/>
    <property type="evidence" value="ECO:0007669"/>
    <property type="project" value="UniProtKB-KW"/>
</dbReference>
<reference evidence="6" key="1">
    <citation type="submission" date="2023-08" db="EMBL/GenBank/DDBJ databases">
        <authorList>
            <person name="Alioto T."/>
            <person name="Alioto T."/>
            <person name="Gomez Garrido J."/>
        </authorList>
    </citation>
    <scope>NUCLEOTIDE SEQUENCE</scope>
</reference>
<comment type="similarity">
    <text evidence="2">Belongs to the class-III pyridoxal-phosphate-dependent aminotransferase family.</text>
</comment>
<dbReference type="InterPro" id="IPR015422">
    <property type="entry name" value="PyrdxlP-dep_Trfase_small"/>
</dbReference>
<proteinExistence type="inferred from homology"/>
<dbReference type="InterPro" id="IPR005814">
    <property type="entry name" value="Aminotrans_3"/>
</dbReference>
<organism evidence="6 7">
    <name type="scientific">Octopus vulgaris</name>
    <name type="common">Common octopus</name>
    <dbReference type="NCBI Taxonomy" id="6645"/>
    <lineage>
        <taxon>Eukaryota</taxon>
        <taxon>Metazoa</taxon>
        <taxon>Spiralia</taxon>
        <taxon>Lophotrochozoa</taxon>
        <taxon>Mollusca</taxon>
        <taxon>Cephalopoda</taxon>
        <taxon>Coleoidea</taxon>
        <taxon>Octopodiformes</taxon>
        <taxon>Octopoda</taxon>
        <taxon>Incirrata</taxon>
        <taxon>Octopodidae</taxon>
        <taxon>Octopus</taxon>
    </lineage>
</organism>
<protein>
    <submittedName>
        <fullName evidence="6">4-aminobutyrate aminotransferase, mitochondrial-like</fullName>
    </submittedName>
</protein>
<gene>
    <name evidence="6" type="ORF">OCTVUL_1B015230</name>
</gene>
<dbReference type="InterPro" id="IPR015421">
    <property type="entry name" value="PyrdxlP-dep_Trfase_major"/>
</dbReference>
<evidence type="ECO:0000313" key="6">
    <source>
        <dbReference type="EMBL" id="CAI9739382.1"/>
    </source>
</evidence>
<evidence type="ECO:0000256" key="3">
    <source>
        <dbReference type="ARBA" id="ARBA00022576"/>
    </source>
</evidence>
<keyword evidence="7" id="KW-1185">Reference proteome</keyword>
<dbReference type="Gene3D" id="3.90.1150.10">
    <property type="entry name" value="Aspartate Aminotransferase, domain 1"/>
    <property type="match status" value="1"/>
</dbReference>
<dbReference type="InterPro" id="IPR015424">
    <property type="entry name" value="PyrdxlP-dep_Trfase"/>
</dbReference>
<dbReference type="PANTHER" id="PTHR43206">
    <property type="entry name" value="AMINOTRANSFERASE"/>
    <property type="match status" value="1"/>
</dbReference>
<dbReference type="AlphaFoldDB" id="A0AA36BTF0"/>
<comment type="cofactor">
    <cofactor evidence="1">
        <name>pyridoxal 5'-phosphate</name>
        <dbReference type="ChEBI" id="CHEBI:597326"/>
    </cofactor>
</comment>
<dbReference type="GO" id="GO:0009450">
    <property type="term" value="P:gamma-aminobutyric acid catabolic process"/>
    <property type="evidence" value="ECO:0007669"/>
    <property type="project" value="TreeGrafter"/>
</dbReference>
<dbReference type="Proteomes" id="UP001162480">
    <property type="component" value="Chromosome 23"/>
</dbReference>
<dbReference type="PANTHER" id="PTHR43206:SF1">
    <property type="entry name" value="4-AMINOBUTYRATE AMINOTRANSFERASE, MITOCHONDRIAL"/>
    <property type="match status" value="1"/>
</dbReference>
<dbReference type="GO" id="GO:0030170">
    <property type="term" value="F:pyridoxal phosphate binding"/>
    <property type="evidence" value="ECO:0007669"/>
    <property type="project" value="InterPro"/>
</dbReference>
<keyword evidence="5" id="KW-0663">Pyridoxal phosphate</keyword>
<dbReference type="GO" id="GO:0005739">
    <property type="term" value="C:mitochondrion"/>
    <property type="evidence" value="ECO:0007669"/>
    <property type="project" value="TreeGrafter"/>
</dbReference>
<dbReference type="Pfam" id="PF00202">
    <property type="entry name" value="Aminotran_3"/>
    <property type="match status" value="1"/>
</dbReference>
<accession>A0AA36BTF0</accession>